<dbReference type="Proteomes" id="UP000824533">
    <property type="component" value="Linkage Group LG03"/>
</dbReference>
<accession>A0ACC1DFX9</accession>
<reference evidence="1 2" key="1">
    <citation type="journal article" date="2021" name="Front. Genet.">
        <title>Chromosome-Level Genome Assembly Reveals Significant Gene Expansion in the Toll and IMD Signaling Pathways of Dendrolimus kikuchii.</title>
        <authorList>
            <person name="Zhou J."/>
            <person name="Wu P."/>
            <person name="Xiong Z."/>
            <person name="Liu N."/>
            <person name="Zhao N."/>
            <person name="Ji M."/>
            <person name="Qiu Y."/>
            <person name="Yang B."/>
        </authorList>
    </citation>
    <scope>NUCLEOTIDE SEQUENCE [LARGE SCALE GENOMIC DNA]</scope>
    <source>
        <strain evidence="1">Ann1</strain>
    </source>
</reference>
<evidence type="ECO:0000313" key="1">
    <source>
        <dbReference type="EMBL" id="KAJ0182332.1"/>
    </source>
</evidence>
<dbReference type="EMBL" id="CM034389">
    <property type="protein sequence ID" value="KAJ0182332.1"/>
    <property type="molecule type" value="Genomic_DNA"/>
</dbReference>
<evidence type="ECO:0000313" key="2">
    <source>
        <dbReference type="Proteomes" id="UP000824533"/>
    </source>
</evidence>
<name>A0ACC1DFX9_9NEOP</name>
<keyword evidence="2" id="KW-1185">Reference proteome</keyword>
<proteinExistence type="predicted"/>
<sequence length="93" mass="10851">MLHSDVLTLMYSRAQFTLKLRRESARCPYRLYVPNVPDVYGPPSDNRVCTLTPNRHSRFSLYVCETSEKNILNIKTNTVIMENIKNVNRLVFS</sequence>
<comment type="caution">
    <text evidence="1">The sequence shown here is derived from an EMBL/GenBank/DDBJ whole genome shotgun (WGS) entry which is preliminary data.</text>
</comment>
<protein>
    <submittedName>
        <fullName evidence="1">Uncharacterized protein</fullName>
    </submittedName>
</protein>
<organism evidence="1 2">
    <name type="scientific">Dendrolimus kikuchii</name>
    <dbReference type="NCBI Taxonomy" id="765133"/>
    <lineage>
        <taxon>Eukaryota</taxon>
        <taxon>Metazoa</taxon>
        <taxon>Ecdysozoa</taxon>
        <taxon>Arthropoda</taxon>
        <taxon>Hexapoda</taxon>
        <taxon>Insecta</taxon>
        <taxon>Pterygota</taxon>
        <taxon>Neoptera</taxon>
        <taxon>Endopterygota</taxon>
        <taxon>Lepidoptera</taxon>
        <taxon>Glossata</taxon>
        <taxon>Ditrysia</taxon>
        <taxon>Bombycoidea</taxon>
        <taxon>Lasiocampidae</taxon>
        <taxon>Dendrolimus</taxon>
    </lineage>
</organism>
<gene>
    <name evidence="1" type="ORF">K1T71_001701</name>
</gene>